<dbReference type="PANTHER" id="PTHR44591:SF22">
    <property type="entry name" value="CHEY SUBFAMILY"/>
    <property type="match status" value="1"/>
</dbReference>
<proteinExistence type="predicted"/>
<feature type="modified residue" description="4-aspartylphosphate" evidence="2">
    <location>
        <position position="55"/>
    </location>
</feature>
<accession>A0A928VU66</accession>
<protein>
    <submittedName>
        <fullName evidence="4">Response regulator</fullName>
    </submittedName>
</protein>
<dbReference type="CDD" id="cd17552">
    <property type="entry name" value="REC_RR468-like"/>
    <property type="match status" value="1"/>
</dbReference>
<evidence type="ECO:0000259" key="3">
    <source>
        <dbReference type="PROSITE" id="PS50110"/>
    </source>
</evidence>
<dbReference type="Proteomes" id="UP000621799">
    <property type="component" value="Unassembled WGS sequence"/>
</dbReference>
<keyword evidence="5" id="KW-1185">Reference proteome</keyword>
<dbReference type="SMART" id="SM00448">
    <property type="entry name" value="REC"/>
    <property type="match status" value="1"/>
</dbReference>
<dbReference type="AlphaFoldDB" id="A0A928VU66"/>
<feature type="domain" description="Response regulatory" evidence="3">
    <location>
        <begin position="5"/>
        <end position="122"/>
    </location>
</feature>
<gene>
    <name evidence="4" type="ORF">IQ235_01625</name>
</gene>
<dbReference type="PROSITE" id="PS50110">
    <property type="entry name" value="RESPONSE_REGULATORY"/>
    <property type="match status" value="1"/>
</dbReference>
<dbReference type="EMBL" id="JADEXN010000013">
    <property type="protein sequence ID" value="MBE9039494.1"/>
    <property type="molecule type" value="Genomic_DNA"/>
</dbReference>
<evidence type="ECO:0000256" key="2">
    <source>
        <dbReference type="PROSITE-ProRule" id="PRU00169"/>
    </source>
</evidence>
<evidence type="ECO:0000313" key="5">
    <source>
        <dbReference type="Proteomes" id="UP000621799"/>
    </source>
</evidence>
<reference evidence="4" key="1">
    <citation type="submission" date="2020-10" db="EMBL/GenBank/DDBJ databases">
        <authorList>
            <person name="Castelo-Branco R."/>
            <person name="Eusebio N."/>
            <person name="Adriana R."/>
            <person name="Vieira A."/>
            <person name="Brugerolle De Fraissinette N."/>
            <person name="Rezende De Castro R."/>
            <person name="Schneider M.P."/>
            <person name="Vasconcelos V."/>
            <person name="Leao P.N."/>
        </authorList>
    </citation>
    <scope>NUCLEOTIDE SEQUENCE</scope>
    <source>
        <strain evidence="4">LEGE 11467</strain>
    </source>
</reference>
<dbReference type="InterPro" id="IPR001789">
    <property type="entry name" value="Sig_transdc_resp-reg_receiver"/>
</dbReference>
<dbReference type="InterPro" id="IPR011006">
    <property type="entry name" value="CheY-like_superfamily"/>
</dbReference>
<keyword evidence="1 2" id="KW-0597">Phosphoprotein</keyword>
<sequence>MANKQLLVVDDDDGVRRIIEMCLQSTTNWNVLTAASGEEALRLAQNEQPDAILLDVMMPDFNGIETLDRLRTQTSTQDIPVIFLTAKVLEKEKQKLMKLSIQGLISKPFDVLDLNKEIRCLLNW</sequence>
<dbReference type="GO" id="GO:0000160">
    <property type="term" value="P:phosphorelay signal transduction system"/>
    <property type="evidence" value="ECO:0007669"/>
    <property type="project" value="InterPro"/>
</dbReference>
<evidence type="ECO:0000256" key="1">
    <source>
        <dbReference type="ARBA" id="ARBA00022553"/>
    </source>
</evidence>
<dbReference type="Pfam" id="PF00072">
    <property type="entry name" value="Response_reg"/>
    <property type="match status" value="1"/>
</dbReference>
<evidence type="ECO:0000313" key="4">
    <source>
        <dbReference type="EMBL" id="MBE9039494.1"/>
    </source>
</evidence>
<dbReference type="PANTHER" id="PTHR44591">
    <property type="entry name" value="STRESS RESPONSE REGULATOR PROTEIN 1"/>
    <property type="match status" value="1"/>
</dbReference>
<dbReference type="RefSeq" id="WP_264319756.1">
    <property type="nucleotide sequence ID" value="NZ_JADEXN010000013.1"/>
</dbReference>
<dbReference type="SUPFAM" id="SSF52172">
    <property type="entry name" value="CheY-like"/>
    <property type="match status" value="1"/>
</dbReference>
<dbReference type="InterPro" id="IPR050595">
    <property type="entry name" value="Bact_response_regulator"/>
</dbReference>
<dbReference type="Gene3D" id="3.40.50.2300">
    <property type="match status" value="1"/>
</dbReference>
<organism evidence="4 5">
    <name type="scientific">Zarconia navalis LEGE 11467</name>
    <dbReference type="NCBI Taxonomy" id="1828826"/>
    <lineage>
        <taxon>Bacteria</taxon>
        <taxon>Bacillati</taxon>
        <taxon>Cyanobacteriota</taxon>
        <taxon>Cyanophyceae</taxon>
        <taxon>Oscillatoriophycideae</taxon>
        <taxon>Oscillatoriales</taxon>
        <taxon>Oscillatoriales incertae sedis</taxon>
        <taxon>Zarconia</taxon>
        <taxon>Zarconia navalis</taxon>
    </lineage>
</organism>
<comment type="caution">
    <text evidence="4">The sequence shown here is derived from an EMBL/GenBank/DDBJ whole genome shotgun (WGS) entry which is preliminary data.</text>
</comment>
<name>A0A928VU66_9CYAN</name>